<keyword evidence="1" id="KW-0472">Membrane</keyword>
<dbReference type="RefSeq" id="WP_114465867.1">
    <property type="nucleotide sequence ID" value="NZ_QPJK01000001.1"/>
</dbReference>
<gene>
    <name evidence="2" type="ORF">DES41_101685</name>
</gene>
<dbReference type="OrthoDB" id="8907740at2"/>
<dbReference type="EMBL" id="QPJK01000001">
    <property type="protein sequence ID" value="RCW76081.1"/>
    <property type="molecule type" value="Genomic_DNA"/>
</dbReference>
<dbReference type="AlphaFoldDB" id="A0A368Y713"/>
<proteinExistence type="predicted"/>
<feature type="transmembrane region" description="Helical" evidence="1">
    <location>
        <begin position="7"/>
        <end position="29"/>
    </location>
</feature>
<sequence length="124" mass="13197">MPTSRPIHWLLGCTAGLLLWASSFVVLYAGLTLGCEAGWHAGRLAGFNLLTAALALAWLVHLLALAALWRWFGGWAEPLRRLARVLTAVAVAATVWTGWPLLALPPCAGQMLASTMEDAACSTT</sequence>
<keyword evidence="1" id="KW-0812">Transmembrane</keyword>
<reference evidence="2 3" key="1">
    <citation type="submission" date="2018-07" db="EMBL/GenBank/DDBJ databases">
        <title>Genomic Encyclopedia of Type Strains, Phase IV (KMG-IV): sequencing the most valuable type-strain genomes for metagenomic binning, comparative biology and taxonomic classification.</title>
        <authorList>
            <person name="Goeker M."/>
        </authorList>
    </citation>
    <scope>NUCLEOTIDE SEQUENCE [LARGE SCALE GENOMIC DNA]</scope>
    <source>
        <strain evidence="2 3">DSM 21634</strain>
    </source>
</reference>
<dbReference type="PROSITE" id="PS51257">
    <property type="entry name" value="PROKAR_LIPOPROTEIN"/>
    <property type="match status" value="1"/>
</dbReference>
<evidence type="ECO:0000256" key="1">
    <source>
        <dbReference type="SAM" id="Phobius"/>
    </source>
</evidence>
<evidence type="ECO:0000313" key="3">
    <source>
        <dbReference type="Proteomes" id="UP000252884"/>
    </source>
</evidence>
<accession>A0A368Y713</accession>
<organism evidence="2 3">
    <name type="scientific">Pseudorhodoferax soli</name>
    <dbReference type="NCBI Taxonomy" id="545864"/>
    <lineage>
        <taxon>Bacteria</taxon>
        <taxon>Pseudomonadati</taxon>
        <taxon>Pseudomonadota</taxon>
        <taxon>Betaproteobacteria</taxon>
        <taxon>Burkholderiales</taxon>
        <taxon>Comamonadaceae</taxon>
    </lineage>
</organism>
<dbReference type="Proteomes" id="UP000252884">
    <property type="component" value="Unassembled WGS sequence"/>
</dbReference>
<keyword evidence="1" id="KW-1133">Transmembrane helix</keyword>
<keyword evidence="3" id="KW-1185">Reference proteome</keyword>
<name>A0A368Y713_9BURK</name>
<feature type="transmembrane region" description="Helical" evidence="1">
    <location>
        <begin position="81"/>
        <end position="102"/>
    </location>
</feature>
<feature type="transmembrane region" description="Helical" evidence="1">
    <location>
        <begin position="49"/>
        <end position="69"/>
    </location>
</feature>
<comment type="caution">
    <text evidence="2">The sequence shown here is derived from an EMBL/GenBank/DDBJ whole genome shotgun (WGS) entry which is preliminary data.</text>
</comment>
<evidence type="ECO:0000313" key="2">
    <source>
        <dbReference type="EMBL" id="RCW76081.1"/>
    </source>
</evidence>
<protein>
    <submittedName>
        <fullName evidence="2">Uncharacterized protein</fullName>
    </submittedName>
</protein>